<dbReference type="Pfam" id="PF00232">
    <property type="entry name" value="Glyco_hydro_1"/>
    <property type="match status" value="1"/>
</dbReference>
<dbReference type="InterPro" id="IPR001360">
    <property type="entry name" value="Glyco_hydro_1"/>
</dbReference>
<dbReference type="PANTHER" id="PTHR10353">
    <property type="entry name" value="GLYCOSYL HYDROLASE"/>
    <property type="match status" value="1"/>
</dbReference>
<evidence type="ECO:0000313" key="13">
    <source>
        <dbReference type="Proteomes" id="UP000000503"/>
    </source>
</evidence>
<dbReference type="PANTHER" id="PTHR10353:SF36">
    <property type="entry name" value="LP05116P"/>
    <property type="match status" value="1"/>
</dbReference>
<dbReference type="InterPro" id="IPR017736">
    <property type="entry name" value="Glyco_hydro_1_beta-glucosidase"/>
</dbReference>
<dbReference type="Proteomes" id="UP000000503">
    <property type="component" value="Chromosome"/>
</dbReference>
<evidence type="ECO:0000313" key="12">
    <source>
        <dbReference type="EMBL" id="AEJ19125.1"/>
    </source>
</evidence>
<sequence>MSQLDFPRDFVWGTATASFQVEGAAFEDGRGESIWDRFCRIPGKVFAGHNGDVACDQYHRYPEDIRLMKEAGIQAYRFSIAWPRIIPLGTGAVNPKGIAYYRALATALREAGIEPVATLYHWDLPQALQDKGGWENRETAYAFEAYARTCFTELGDLIHQWITLNEPWCSAYLGYGMGAHAPGIQDKHAAVRAVHHLNLAHGLAVRAFRESGKPGTIGITWNIMVHRPATRNEKDRLAAEIAIERDSRMFTGPVCGHGYPRRFLEQAGITIPEQPGDLDIIASPIDFAGLNYYSENVVAWDELTEDHIRFMPTWQEKTDMGWSIVPQGFVRHLRWLSAETGGIPLYVTENGCAQKDVVVIDEHGQKRVHDAGRIAYLRDHFLAMKQALDEGIPLKGYFLWSLLDNFEWAHGYSKRFGIVYIDYSTLQRIPKDSYYYYRDLIAGYGE</sequence>
<name>F8F2L0_GRAC1</name>
<dbReference type="EC" id="3.2.1.21" evidence="3 11"/>
<keyword evidence="4 11" id="KW-0378">Hydrolase</keyword>
<dbReference type="InterPro" id="IPR017853">
    <property type="entry name" value="GH"/>
</dbReference>
<feature type="binding site" evidence="10">
    <location>
        <position position="400"/>
    </location>
    <ligand>
        <name>substrate</name>
    </ligand>
</feature>
<dbReference type="InterPro" id="IPR033132">
    <property type="entry name" value="GH_1_N_CS"/>
</dbReference>
<keyword evidence="5" id="KW-0136">Cellulose degradation</keyword>
<feature type="binding site" evidence="10">
    <location>
        <position position="20"/>
    </location>
    <ligand>
        <name>substrate</name>
    </ligand>
</feature>
<evidence type="ECO:0000256" key="4">
    <source>
        <dbReference type="ARBA" id="ARBA00022801"/>
    </source>
</evidence>
<keyword evidence="8" id="KW-0624">Polysaccharide degradation</keyword>
<organism evidence="12 13">
    <name type="scientific">Gracilinema caldarium (strain ATCC 51460 / DSM 7334 / H1)</name>
    <name type="common">Treponema caldarium</name>
    <dbReference type="NCBI Taxonomy" id="744872"/>
    <lineage>
        <taxon>Bacteria</taxon>
        <taxon>Pseudomonadati</taxon>
        <taxon>Spirochaetota</taxon>
        <taxon>Spirochaetia</taxon>
        <taxon>Spirochaetales</taxon>
        <taxon>Breznakiellaceae</taxon>
        <taxon>Gracilinema</taxon>
    </lineage>
</organism>
<dbReference type="KEGG" id="scd:Spica_0975"/>
<dbReference type="STRING" id="744872.Spica_0975"/>
<evidence type="ECO:0000256" key="5">
    <source>
        <dbReference type="ARBA" id="ARBA00023001"/>
    </source>
</evidence>
<evidence type="ECO:0000256" key="11">
    <source>
        <dbReference type="RuleBase" id="RU361175"/>
    </source>
</evidence>
<keyword evidence="6" id="KW-0119">Carbohydrate metabolism</keyword>
<comment type="catalytic activity">
    <reaction evidence="1 11">
        <text>Hydrolysis of terminal, non-reducing beta-D-glucosyl residues with release of beta-D-glucose.</text>
        <dbReference type="EC" id="3.2.1.21"/>
    </reaction>
</comment>
<dbReference type="AlphaFoldDB" id="F8F2L0"/>
<evidence type="ECO:0000256" key="7">
    <source>
        <dbReference type="ARBA" id="ARBA00023295"/>
    </source>
</evidence>
<feature type="binding site" evidence="10">
    <location>
        <begin position="407"/>
        <end position="408"/>
    </location>
    <ligand>
        <name>substrate</name>
    </ligand>
</feature>
<keyword evidence="13" id="KW-1185">Reference proteome</keyword>
<evidence type="ECO:0000256" key="6">
    <source>
        <dbReference type="ARBA" id="ARBA00023277"/>
    </source>
</evidence>
<gene>
    <name evidence="12" type="ordered locus">Spica_0975</name>
</gene>
<dbReference type="NCBIfam" id="TIGR03356">
    <property type="entry name" value="BGL"/>
    <property type="match status" value="1"/>
</dbReference>
<evidence type="ECO:0000256" key="10">
    <source>
        <dbReference type="PIRSR" id="PIRSR617736-2"/>
    </source>
</evidence>
<feature type="active site" description="Nucleophile" evidence="9">
    <location>
        <position position="349"/>
    </location>
</feature>
<dbReference type="HOGENOM" id="CLU_001859_1_3_12"/>
<feature type="binding site" evidence="10">
    <location>
        <position position="165"/>
    </location>
    <ligand>
        <name>substrate</name>
    </ligand>
</feature>
<dbReference type="GO" id="GO:0005829">
    <property type="term" value="C:cytosol"/>
    <property type="evidence" value="ECO:0007669"/>
    <property type="project" value="TreeGrafter"/>
</dbReference>
<dbReference type="FunFam" id="3.20.20.80:FF:000004">
    <property type="entry name" value="Beta-glucosidase 6-phospho-beta-glucosidase"/>
    <property type="match status" value="1"/>
</dbReference>
<keyword evidence="7 11" id="KW-0326">Glycosidase</keyword>
<protein>
    <recommendedName>
        <fullName evidence="3 11">Beta-glucosidase</fullName>
        <ecNumber evidence="3 11">3.2.1.21</ecNumber>
    </recommendedName>
</protein>
<dbReference type="OrthoDB" id="9765195at2"/>
<dbReference type="SUPFAM" id="SSF51445">
    <property type="entry name" value="(Trans)glycosidases"/>
    <property type="match status" value="1"/>
</dbReference>
<dbReference type="PRINTS" id="PR00131">
    <property type="entry name" value="GLHYDRLASE1"/>
</dbReference>
<comment type="similarity">
    <text evidence="2 11">Belongs to the glycosyl hydrolase 1 family.</text>
</comment>
<feature type="binding site" evidence="10">
    <location>
        <position position="293"/>
    </location>
    <ligand>
        <name>substrate</name>
    </ligand>
</feature>
<feature type="binding site" evidence="10">
    <location>
        <position position="121"/>
    </location>
    <ligand>
        <name>substrate</name>
    </ligand>
</feature>
<evidence type="ECO:0000256" key="8">
    <source>
        <dbReference type="ARBA" id="ARBA00023326"/>
    </source>
</evidence>
<evidence type="ECO:0000256" key="1">
    <source>
        <dbReference type="ARBA" id="ARBA00000448"/>
    </source>
</evidence>
<dbReference type="GO" id="GO:0008422">
    <property type="term" value="F:beta-glucosidase activity"/>
    <property type="evidence" value="ECO:0007669"/>
    <property type="project" value="UniProtKB-EC"/>
</dbReference>
<dbReference type="EMBL" id="CP002868">
    <property type="protein sequence ID" value="AEJ19125.1"/>
    <property type="molecule type" value="Genomic_DNA"/>
</dbReference>
<evidence type="ECO:0000256" key="2">
    <source>
        <dbReference type="ARBA" id="ARBA00010838"/>
    </source>
</evidence>
<dbReference type="Gene3D" id="3.20.20.80">
    <property type="entry name" value="Glycosidases"/>
    <property type="match status" value="1"/>
</dbReference>
<feature type="active site" description="Proton donor" evidence="9">
    <location>
        <position position="166"/>
    </location>
</feature>
<dbReference type="PROSITE" id="PS00653">
    <property type="entry name" value="GLYCOSYL_HYDROL_F1_2"/>
    <property type="match status" value="1"/>
</dbReference>
<reference evidence="13" key="1">
    <citation type="journal article" date="2013" name="Stand. Genomic Sci.">
        <title>Genome sequence of the thermophilic fresh-water bacterium Spirochaeta caldaria type strain (H1(T)), reclassification of Spirochaeta caldaria, Spirochaeta stenostrepta, and Spirochaeta zuelzerae in the genus Treponema as Treponema caldaria comb. nov., Treponema stenostrepta comb. nov., and Treponema zuelzerae comb. nov., and emendation of the genus Treponema.</title>
        <authorList>
            <person name="Abt B."/>
            <person name="Goker M."/>
            <person name="Scheuner C."/>
            <person name="Han C."/>
            <person name="Lu M."/>
            <person name="Misra M."/>
            <person name="Lapidus A."/>
            <person name="Nolan M."/>
            <person name="Lucas S."/>
            <person name="Hammon N."/>
            <person name="Deshpande S."/>
            <person name="Cheng J.F."/>
            <person name="Tapia R."/>
            <person name="Goodwin L.A."/>
            <person name="Pitluck S."/>
            <person name="Liolios K."/>
            <person name="Pagani I."/>
            <person name="Ivanova N."/>
            <person name="Mavromatis K."/>
            <person name="Mikhailova N."/>
            <person name="Huntemann M."/>
            <person name="Pati A."/>
            <person name="Chen A."/>
            <person name="Palaniappan K."/>
            <person name="Land M."/>
            <person name="Hauser L."/>
            <person name="Jeffries C.D."/>
            <person name="Rohde M."/>
            <person name="Spring S."/>
            <person name="Gronow S."/>
            <person name="Detter J.C."/>
            <person name="Bristow J."/>
            <person name="Eisen J.A."/>
            <person name="Markowitz V."/>
            <person name="Hugenholtz P."/>
            <person name="Kyrpides N.C."/>
            <person name="Woyke T."/>
            <person name="Klenk H.P."/>
        </authorList>
    </citation>
    <scope>NUCLEOTIDE SEQUENCE</scope>
    <source>
        <strain evidence="13">ATCC 51460 / DSM 7334 / H1</strain>
    </source>
</reference>
<proteinExistence type="inferred from homology"/>
<dbReference type="RefSeq" id="WP_013968436.1">
    <property type="nucleotide sequence ID" value="NC_015732.1"/>
</dbReference>
<dbReference type="eggNOG" id="COG2723">
    <property type="taxonomic scope" value="Bacteria"/>
</dbReference>
<evidence type="ECO:0000256" key="3">
    <source>
        <dbReference type="ARBA" id="ARBA00012744"/>
    </source>
</evidence>
<dbReference type="GO" id="GO:0030245">
    <property type="term" value="P:cellulose catabolic process"/>
    <property type="evidence" value="ECO:0007669"/>
    <property type="project" value="UniProtKB-KW"/>
</dbReference>
<evidence type="ECO:0000256" key="9">
    <source>
        <dbReference type="PIRSR" id="PIRSR617736-1"/>
    </source>
</evidence>
<accession>F8F2L0</accession>